<comment type="caution">
    <text evidence="14">The sequence shown here is derived from an EMBL/GenBank/DDBJ whole genome shotgun (WGS) entry which is preliminary data.</text>
</comment>
<dbReference type="InterPro" id="IPR013805">
    <property type="entry name" value="GrpE_CC"/>
</dbReference>
<dbReference type="EMBL" id="PHFW01000002">
    <property type="protein sequence ID" value="PQM27798.1"/>
    <property type="molecule type" value="Genomic_DNA"/>
</dbReference>
<evidence type="ECO:0000256" key="5">
    <source>
        <dbReference type="ARBA" id="ARBA00023016"/>
    </source>
</evidence>
<dbReference type="GO" id="GO:0042803">
    <property type="term" value="F:protein homodimerization activity"/>
    <property type="evidence" value="ECO:0007669"/>
    <property type="project" value="InterPro"/>
</dbReference>
<evidence type="ECO:0000256" key="8">
    <source>
        <dbReference type="ARBA" id="ARBA00072274"/>
    </source>
</evidence>
<comment type="subcellular location">
    <subcellularLocation>
        <location evidence="1 10">Cytoplasm</location>
    </subcellularLocation>
</comment>
<dbReference type="GO" id="GO:0051082">
    <property type="term" value="F:unfolded protein binding"/>
    <property type="evidence" value="ECO:0007669"/>
    <property type="project" value="TreeGrafter"/>
</dbReference>
<dbReference type="Gene3D" id="2.30.22.10">
    <property type="entry name" value="Head domain of nucleotide exchange factor GrpE"/>
    <property type="match status" value="1"/>
</dbReference>
<keyword evidence="15" id="KW-1185">Reference proteome</keyword>
<dbReference type="PROSITE" id="PS01071">
    <property type="entry name" value="GRPE"/>
    <property type="match status" value="1"/>
</dbReference>
<comment type="subunit">
    <text evidence="3 10">Homodimer.</text>
</comment>
<reference evidence="15" key="1">
    <citation type="submission" date="2017-11" db="EMBL/GenBank/DDBJ databases">
        <title>The complete genome sequence of Sphingopyxis pomeranensis sp. nov. strain WS5A3p.</title>
        <authorList>
            <person name="Kaminski M.A."/>
        </authorList>
    </citation>
    <scope>NUCLEOTIDE SEQUENCE [LARGE SCALE GENOMIC DNA]</scope>
    <source>
        <strain evidence="15">WS5A3p</strain>
    </source>
</reference>
<dbReference type="PANTHER" id="PTHR21237">
    <property type="entry name" value="GRPE PROTEIN"/>
    <property type="match status" value="1"/>
</dbReference>
<proteinExistence type="inferred from homology"/>
<dbReference type="GO" id="GO:0000774">
    <property type="term" value="F:adenyl-nucleotide exchange factor activity"/>
    <property type="evidence" value="ECO:0007669"/>
    <property type="project" value="InterPro"/>
</dbReference>
<sequence>MTNIENDTPVDDGQAPDTATEAPATETQDETAKLAEQIATLQQDLLYARAETQNLGRRKEKEIADAHAYASTKFARDILSVADNLGRALASLSDEQREDAAIKPLLTGLEATERELLSVFERHGITRIAAIGLPLDPNQHQAMLEIPSDKEAGTIVQEMQAGYMMKDRLLRPAMVGVAKRAE</sequence>
<evidence type="ECO:0000256" key="9">
    <source>
        <dbReference type="ARBA" id="ARBA00076414"/>
    </source>
</evidence>
<evidence type="ECO:0000256" key="3">
    <source>
        <dbReference type="ARBA" id="ARBA00011738"/>
    </source>
</evidence>
<comment type="similarity">
    <text evidence="2 10 12">Belongs to the GrpE family.</text>
</comment>
<dbReference type="GO" id="GO:0006457">
    <property type="term" value="P:protein folding"/>
    <property type="evidence" value="ECO:0007669"/>
    <property type="project" value="InterPro"/>
</dbReference>
<evidence type="ECO:0000256" key="4">
    <source>
        <dbReference type="ARBA" id="ARBA00022490"/>
    </source>
</evidence>
<evidence type="ECO:0000256" key="12">
    <source>
        <dbReference type="RuleBase" id="RU004478"/>
    </source>
</evidence>
<dbReference type="RefSeq" id="WP_105998059.1">
    <property type="nucleotide sequence ID" value="NZ_CM009578.1"/>
</dbReference>
<evidence type="ECO:0000256" key="10">
    <source>
        <dbReference type="HAMAP-Rule" id="MF_01151"/>
    </source>
</evidence>
<dbReference type="InterPro" id="IPR009012">
    <property type="entry name" value="GrpE_head"/>
</dbReference>
<dbReference type="PRINTS" id="PR00773">
    <property type="entry name" value="GRPEPROTEIN"/>
</dbReference>
<dbReference type="SUPFAM" id="SSF58014">
    <property type="entry name" value="Coiled-coil domain of nucleotide exchange factor GrpE"/>
    <property type="match status" value="1"/>
</dbReference>
<dbReference type="AlphaFoldDB" id="A0A2S8B631"/>
<dbReference type="PANTHER" id="PTHR21237:SF23">
    <property type="entry name" value="GRPE PROTEIN HOMOLOG, MITOCHONDRIAL"/>
    <property type="match status" value="1"/>
</dbReference>
<dbReference type="OrthoDB" id="9789811at2"/>
<evidence type="ECO:0000313" key="14">
    <source>
        <dbReference type="EMBL" id="PQM27798.1"/>
    </source>
</evidence>
<organism evidence="14 15">
    <name type="scientific">Sphingopyxis lindanitolerans</name>
    <dbReference type="NCBI Taxonomy" id="2054227"/>
    <lineage>
        <taxon>Bacteria</taxon>
        <taxon>Pseudomonadati</taxon>
        <taxon>Pseudomonadota</taxon>
        <taxon>Alphaproteobacteria</taxon>
        <taxon>Sphingomonadales</taxon>
        <taxon>Sphingomonadaceae</taxon>
        <taxon>Sphingopyxis</taxon>
    </lineage>
</organism>
<evidence type="ECO:0000256" key="13">
    <source>
        <dbReference type="SAM" id="MobiDB-lite"/>
    </source>
</evidence>
<evidence type="ECO:0000256" key="11">
    <source>
        <dbReference type="RuleBase" id="RU000639"/>
    </source>
</evidence>
<feature type="region of interest" description="Disordered" evidence="13">
    <location>
        <begin position="1"/>
        <end position="31"/>
    </location>
</feature>
<evidence type="ECO:0000256" key="6">
    <source>
        <dbReference type="ARBA" id="ARBA00023186"/>
    </source>
</evidence>
<protein>
    <recommendedName>
        <fullName evidence="8 10">Protein GrpE</fullName>
    </recommendedName>
    <alternativeName>
        <fullName evidence="9 10">HSP-70 cofactor</fullName>
    </alternativeName>
</protein>
<accession>A0A2S8B631</accession>
<evidence type="ECO:0000313" key="15">
    <source>
        <dbReference type="Proteomes" id="UP000238954"/>
    </source>
</evidence>
<dbReference type="GO" id="GO:0005737">
    <property type="term" value="C:cytoplasm"/>
    <property type="evidence" value="ECO:0007669"/>
    <property type="project" value="UniProtKB-SubCell"/>
</dbReference>
<gene>
    <name evidence="10 14" type="primary">grpE</name>
    <name evidence="14" type="ORF">CVO77_04335</name>
</gene>
<keyword evidence="6 10" id="KW-0143">Chaperone</keyword>
<keyword evidence="4 10" id="KW-0963">Cytoplasm</keyword>
<dbReference type="FunFam" id="2.30.22.10:FF:000001">
    <property type="entry name" value="Protein GrpE"/>
    <property type="match status" value="1"/>
</dbReference>
<keyword evidence="5 10" id="KW-0346">Stress response</keyword>
<comment type="function">
    <text evidence="7 10 11">Participates actively in the response to hyperosmotic and heat shock by preventing the aggregation of stress-denatured proteins, in association with DnaK and GrpE. It is the nucleotide exchange factor for DnaK and may function as a thermosensor. Unfolded proteins bind initially to DnaJ; upon interaction with the DnaJ-bound protein, DnaK hydrolyzes its bound ATP, resulting in the formation of a stable complex. GrpE releases ADP from DnaK; ATP binding to DnaK triggers the release of the substrate protein, thus completing the reaction cycle. Several rounds of ATP-dependent interactions between DnaJ, DnaK and GrpE are required for fully efficient folding.</text>
</comment>
<dbReference type="Pfam" id="PF01025">
    <property type="entry name" value="GrpE"/>
    <property type="match status" value="1"/>
</dbReference>
<dbReference type="GO" id="GO:0051087">
    <property type="term" value="F:protein-folding chaperone binding"/>
    <property type="evidence" value="ECO:0007669"/>
    <property type="project" value="InterPro"/>
</dbReference>
<dbReference type="InterPro" id="IPR000740">
    <property type="entry name" value="GrpE"/>
</dbReference>
<dbReference type="CDD" id="cd00446">
    <property type="entry name" value="GrpE"/>
    <property type="match status" value="1"/>
</dbReference>
<evidence type="ECO:0000256" key="2">
    <source>
        <dbReference type="ARBA" id="ARBA00009054"/>
    </source>
</evidence>
<name>A0A2S8B631_9SPHN</name>
<feature type="compositionally biased region" description="Low complexity" evidence="13">
    <location>
        <begin position="15"/>
        <end position="26"/>
    </location>
</feature>
<dbReference type="SUPFAM" id="SSF51064">
    <property type="entry name" value="Head domain of nucleotide exchange factor GrpE"/>
    <property type="match status" value="1"/>
</dbReference>
<dbReference type="Proteomes" id="UP000238954">
    <property type="component" value="Chromosome"/>
</dbReference>
<evidence type="ECO:0000256" key="1">
    <source>
        <dbReference type="ARBA" id="ARBA00004496"/>
    </source>
</evidence>
<dbReference type="HAMAP" id="MF_01151">
    <property type="entry name" value="GrpE"/>
    <property type="match status" value="1"/>
</dbReference>
<dbReference type="Gene3D" id="3.90.20.20">
    <property type="match status" value="1"/>
</dbReference>
<evidence type="ECO:0000256" key="7">
    <source>
        <dbReference type="ARBA" id="ARBA00053401"/>
    </source>
</evidence>